<evidence type="ECO:0008006" key="3">
    <source>
        <dbReference type="Google" id="ProtNLM"/>
    </source>
</evidence>
<dbReference type="EMBL" id="LAZR01034903">
    <property type="protein sequence ID" value="KKL28978.1"/>
    <property type="molecule type" value="Genomic_DNA"/>
</dbReference>
<dbReference type="Pfam" id="PF12694">
    <property type="entry name" value="cpYpsA"/>
    <property type="match status" value="1"/>
</dbReference>
<protein>
    <recommendedName>
        <fullName evidence="3">Molybdenum cofactor carrier</fullName>
    </recommendedName>
</protein>
<gene>
    <name evidence="2" type="ORF">LCGC14_2369790</name>
</gene>
<reference evidence="2" key="1">
    <citation type="journal article" date="2015" name="Nature">
        <title>Complex archaea that bridge the gap between prokaryotes and eukaryotes.</title>
        <authorList>
            <person name="Spang A."/>
            <person name="Saw J.H."/>
            <person name="Jorgensen S.L."/>
            <person name="Zaremba-Niedzwiedzka K."/>
            <person name="Martijn J."/>
            <person name="Lind A.E."/>
            <person name="van Eijk R."/>
            <person name="Schleper C."/>
            <person name="Guy L."/>
            <person name="Ettema T.J."/>
        </authorList>
    </citation>
    <scope>NUCLEOTIDE SEQUENCE</scope>
</reference>
<dbReference type="InterPro" id="IPR024755">
    <property type="entry name" value="cpYpsA"/>
</dbReference>
<feature type="region of interest" description="Disordered" evidence="1">
    <location>
        <begin position="1"/>
        <end position="42"/>
    </location>
</feature>
<name>A0A0F9EYU0_9ZZZZ</name>
<feature type="compositionally biased region" description="Gly residues" evidence="1">
    <location>
        <begin position="10"/>
        <end position="20"/>
    </location>
</feature>
<accession>A0A0F9EYU0</accession>
<organism evidence="2">
    <name type="scientific">marine sediment metagenome</name>
    <dbReference type="NCBI Taxonomy" id="412755"/>
    <lineage>
        <taxon>unclassified sequences</taxon>
        <taxon>metagenomes</taxon>
        <taxon>ecological metagenomes</taxon>
    </lineage>
</organism>
<evidence type="ECO:0000256" key="1">
    <source>
        <dbReference type="SAM" id="MobiDB-lite"/>
    </source>
</evidence>
<proteinExistence type="predicted"/>
<evidence type="ECO:0000313" key="2">
    <source>
        <dbReference type="EMBL" id="KKL28978.1"/>
    </source>
</evidence>
<dbReference type="AlphaFoldDB" id="A0A0F9EYU0"/>
<feature type="non-terminal residue" evidence="2">
    <location>
        <position position="79"/>
    </location>
</feature>
<sequence>MKLLKVISGGQTGADQGGLEAGKELGLETGGTAPLGWKTEDGPQPELLKGFGLRECTQPGYPVRTRRNVLTSDGTVIFG</sequence>
<comment type="caution">
    <text evidence="2">The sequence shown here is derived from an EMBL/GenBank/DDBJ whole genome shotgun (WGS) entry which is preliminary data.</text>
</comment>
<dbReference type="Gene3D" id="3.40.50.450">
    <property type="match status" value="1"/>
</dbReference>